<dbReference type="Proteomes" id="UP000662747">
    <property type="component" value="Chromosome"/>
</dbReference>
<reference evidence="3 4" key="1">
    <citation type="submission" date="2021-02" db="EMBL/GenBank/DDBJ databases">
        <title>De Novo genome assembly of isolated myxobacteria.</title>
        <authorList>
            <person name="Stevens D.C."/>
        </authorList>
    </citation>
    <scope>NUCLEOTIDE SEQUENCE [LARGE SCALE GENOMIC DNA]</scope>
    <source>
        <strain evidence="4">SCPEA02</strain>
    </source>
</reference>
<evidence type="ECO:0000256" key="1">
    <source>
        <dbReference type="ARBA" id="ARBA00006484"/>
    </source>
</evidence>
<gene>
    <name evidence="3" type="ORF">JY651_05400</name>
</gene>
<dbReference type="PRINTS" id="PR00081">
    <property type="entry name" value="GDHRDH"/>
</dbReference>
<name>A0ABX7P2M2_9BACT</name>
<dbReference type="Pfam" id="PF13561">
    <property type="entry name" value="adh_short_C2"/>
    <property type="match status" value="1"/>
</dbReference>
<dbReference type="InterPro" id="IPR036291">
    <property type="entry name" value="NAD(P)-bd_dom_sf"/>
</dbReference>
<proteinExistence type="inferred from homology"/>
<dbReference type="InterPro" id="IPR002347">
    <property type="entry name" value="SDR_fam"/>
</dbReference>
<dbReference type="CDD" id="cd05233">
    <property type="entry name" value="SDR_c"/>
    <property type="match status" value="1"/>
</dbReference>
<dbReference type="InterPro" id="IPR020904">
    <property type="entry name" value="Sc_DH/Rdtase_CS"/>
</dbReference>
<dbReference type="SUPFAM" id="SSF51735">
    <property type="entry name" value="NAD(P)-binding Rossmann-fold domains"/>
    <property type="match status" value="1"/>
</dbReference>
<evidence type="ECO:0000256" key="2">
    <source>
        <dbReference type="ARBA" id="ARBA00023002"/>
    </source>
</evidence>
<dbReference type="EC" id="1.1.1.47" evidence="3"/>
<dbReference type="EMBL" id="CP071090">
    <property type="protein sequence ID" value="QSQ24398.1"/>
    <property type="molecule type" value="Genomic_DNA"/>
</dbReference>
<dbReference type="PANTHER" id="PTHR24321:SF11">
    <property type="entry name" value="BLR0893 PROTEIN"/>
    <property type="match status" value="1"/>
</dbReference>
<dbReference type="Gene3D" id="3.40.50.720">
    <property type="entry name" value="NAD(P)-binding Rossmann-like Domain"/>
    <property type="match status" value="1"/>
</dbReference>
<dbReference type="GO" id="GO:0047936">
    <property type="term" value="F:glucose 1-dehydrogenase [NAD(P)+] activity"/>
    <property type="evidence" value="ECO:0007669"/>
    <property type="project" value="UniProtKB-EC"/>
</dbReference>
<protein>
    <submittedName>
        <fullName evidence="3">Glucose 1-dehydrogenase</fullName>
        <ecNumber evidence="3">1.1.1.47</ecNumber>
    </submittedName>
</protein>
<evidence type="ECO:0000313" key="4">
    <source>
        <dbReference type="Proteomes" id="UP000662747"/>
    </source>
</evidence>
<dbReference type="PANTHER" id="PTHR24321">
    <property type="entry name" value="DEHYDROGENASES, SHORT CHAIN"/>
    <property type="match status" value="1"/>
</dbReference>
<dbReference type="PRINTS" id="PR00080">
    <property type="entry name" value="SDRFAMILY"/>
</dbReference>
<keyword evidence="4" id="KW-1185">Reference proteome</keyword>
<organism evidence="3 4">
    <name type="scientific">Pyxidicoccus parkwayensis</name>
    <dbReference type="NCBI Taxonomy" id="2813578"/>
    <lineage>
        <taxon>Bacteria</taxon>
        <taxon>Pseudomonadati</taxon>
        <taxon>Myxococcota</taxon>
        <taxon>Myxococcia</taxon>
        <taxon>Myxococcales</taxon>
        <taxon>Cystobacterineae</taxon>
        <taxon>Myxococcaceae</taxon>
        <taxon>Pyxidicoccus</taxon>
    </lineage>
</organism>
<accession>A0ABX7P2M2</accession>
<sequence>MGMLTGKVAIVTGASSGIGFGAALTLAAEGAKVVASARRAEQGAKLISLIKDKGGEATWVSADVRVESDVRNLVRAAVETYGRLDCAFNNAGAGIMKPLHETTNDEYALLMDINVRGTFWCMKYELEAMLASGGGSIVNCASVGGTGALPGLSIYSASKAAVLALSRNAAVEYAQRGIRVNAVSPGVVESEMATTGWRLDDPQGRAFASGLHPMNRVGKPEEIGNVVAFLFSDKASFLTGQDVAVDGGLLAAANGATLMLNAR</sequence>
<dbReference type="PROSITE" id="PS00061">
    <property type="entry name" value="ADH_SHORT"/>
    <property type="match status" value="1"/>
</dbReference>
<comment type="similarity">
    <text evidence="1">Belongs to the short-chain dehydrogenases/reductases (SDR) family.</text>
</comment>
<evidence type="ECO:0000313" key="3">
    <source>
        <dbReference type="EMBL" id="QSQ24398.1"/>
    </source>
</evidence>
<keyword evidence="2 3" id="KW-0560">Oxidoreductase</keyword>
<dbReference type="NCBIfam" id="NF005559">
    <property type="entry name" value="PRK07231.1"/>
    <property type="match status" value="1"/>
</dbReference>